<gene>
    <name evidence="2" type="ORF">L0664_12610</name>
</gene>
<keyword evidence="1" id="KW-0472">Membrane</keyword>
<feature type="transmembrane region" description="Helical" evidence="1">
    <location>
        <begin position="20"/>
        <end position="42"/>
    </location>
</feature>
<comment type="caution">
    <text evidence="2">The sequence shown here is derived from an EMBL/GenBank/DDBJ whole genome shotgun (WGS) entry which is preliminary data.</text>
</comment>
<dbReference type="Proteomes" id="UP001200557">
    <property type="component" value="Unassembled WGS sequence"/>
</dbReference>
<organism evidence="2 3">
    <name type="scientific">Octadecabacter dasysiphoniae</name>
    <dbReference type="NCBI Taxonomy" id="2909341"/>
    <lineage>
        <taxon>Bacteria</taxon>
        <taxon>Pseudomonadati</taxon>
        <taxon>Pseudomonadota</taxon>
        <taxon>Alphaproteobacteria</taxon>
        <taxon>Rhodobacterales</taxon>
        <taxon>Roseobacteraceae</taxon>
        <taxon>Octadecabacter</taxon>
    </lineage>
</organism>
<evidence type="ECO:0000313" key="2">
    <source>
        <dbReference type="EMBL" id="MCF2871912.1"/>
    </source>
</evidence>
<dbReference type="EMBL" id="JAKGAQ010000003">
    <property type="protein sequence ID" value="MCF2871912.1"/>
    <property type="molecule type" value="Genomic_DNA"/>
</dbReference>
<protein>
    <recommendedName>
        <fullName evidence="4">Flp pilus assembly protein TadG</fullName>
    </recommendedName>
</protein>
<evidence type="ECO:0000256" key="1">
    <source>
        <dbReference type="SAM" id="Phobius"/>
    </source>
</evidence>
<name>A0ABS9CYK9_9RHOB</name>
<evidence type="ECO:0008006" key="4">
    <source>
        <dbReference type="Google" id="ProtNLM"/>
    </source>
</evidence>
<keyword evidence="3" id="KW-1185">Reference proteome</keyword>
<accession>A0ABS9CYK9</accession>
<keyword evidence="1" id="KW-0812">Transmembrane</keyword>
<keyword evidence="1" id="KW-1133">Transmembrane helix</keyword>
<proteinExistence type="predicted"/>
<reference evidence="2 3" key="1">
    <citation type="submission" date="2022-01" db="EMBL/GenBank/DDBJ databases">
        <title>Octadecabacter sp. nov., isolated from a marine alga.</title>
        <authorList>
            <person name="Jin M.S."/>
            <person name="Kim H.M."/>
            <person name="Han D.M."/>
            <person name="Jung J.J."/>
            <person name="Jeon C.O."/>
        </authorList>
    </citation>
    <scope>NUCLEOTIDE SEQUENCE [LARGE SCALE GENOMIC DNA]</scope>
    <source>
        <strain evidence="2 3">G9-8</strain>
    </source>
</reference>
<dbReference type="RefSeq" id="WP_235226246.1">
    <property type="nucleotide sequence ID" value="NZ_JAKGAQ010000003.1"/>
</dbReference>
<sequence>MLTYLKTKLRRFRREEDGSIIAEAVIMLPTLFAAVLATFVFFDAYRNQAINLKANYTISDAFSRESDMINNTYMINSWTLHRFLTSSPNLTRLRVSVIQYTTEDDTYRVVWSRAKGGGSDVDWGELSEIGIDRDEIPVMPDLERLIVVQTSVDYVPKFTIGLGDFTFEDMIFTRPRIGQGLCYSHNSTYAGRICPIGS</sequence>
<evidence type="ECO:0000313" key="3">
    <source>
        <dbReference type="Proteomes" id="UP001200557"/>
    </source>
</evidence>